<accession>A0ABC9DC65</accession>
<keyword evidence="2" id="KW-1185">Reference proteome</keyword>
<name>A0ABC9DC65_9POAL</name>
<reference evidence="1 2" key="2">
    <citation type="submission" date="2024-10" db="EMBL/GenBank/DDBJ databases">
        <authorList>
            <person name="Ryan C."/>
        </authorList>
    </citation>
    <scope>NUCLEOTIDE SEQUENCE [LARGE SCALE GENOMIC DNA]</scope>
</reference>
<dbReference type="AlphaFoldDB" id="A0ABC9DC65"/>
<protein>
    <submittedName>
        <fullName evidence="1">Uncharacterized protein</fullName>
    </submittedName>
</protein>
<evidence type="ECO:0000313" key="2">
    <source>
        <dbReference type="Proteomes" id="UP001497457"/>
    </source>
</evidence>
<proteinExistence type="predicted"/>
<reference evidence="2" key="1">
    <citation type="submission" date="2024-06" db="EMBL/GenBank/DDBJ databases">
        <authorList>
            <person name="Ryan C."/>
        </authorList>
    </citation>
    <scope>NUCLEOTIDE SEQUENCE [LARGE SCALE GENOMIC DNA]</scope>
</reference>
<sequence length="191" mass="20665">MRGGRQGIGDRGGLRLRGRRGFWIRLRGDEQGLVAEEGVDFVQDSEVGGGDEFFFVSDSDDEISVEVDEGLVAPDSEDPGASYTPKSLTQGKGRGCLSLTAAPHSARSIVPDTEEQLVHGVEEQTVEGVEVLEGLEAWQDIAGHAQPIEEVEAVQSEPHEQLAGAGDQFEEVRDSMLKILVPLYFEKNSGN</sequence>
<dbReference type="Proteomes" id="UP001497457">
    <property type="component" value="Chromosome 33rd"/>
</dbReference>
<organism evidence="1 2">
    <name type="scientific">Urochloa decumbens</name>
    <dbReference type="NCBI Taxonomy" id="240449"/>
    <lineage>
        <taxon>Eukaryota</taxon>
        <taxon>Viridiplantae</taxon>
        <taxon>Streptophyta</taxon>
        <taxon>Embryophyta</taxon>
        <taxon>Tracheophyta</taxon>
        <taxon>Spermatophyta</taxon>
        <taxon>Magnoliopsida</taxon>
        <taxon>Liliopsida</taxon>
        <taxon>Poales</taxon>
        <taxon>Poaceae</taxon>
        <taxon>PACMAD clade</taxon>
        <taxon>Panicoideae</taxon>
        <taxon>Panicodae</taxon>
        <taxon>Paniceae</taxon>
        <taxon>Melinidinae</taxon>
        <taxon>Urochloa</taxon>
    </lineage>
</organism>
<evidence type="ECO:0000313" key="1">
    <source>
        <dbReference type="EMBL" id="CAL5036306.1"/>
    </source>
</evidence>
<gene>
    <name evidence="1" type="ORF">URODEC1_LOCUS83877</name>
</gene>
<dbReference type="EMBL" id="OZ075143">
    <property type="protein sequence ID" value="CAL5036306.1"/>
    <property type="molecule type" value="Genomic_DNA"/>
</dbReference>